<feature type="domain" description="EF-hand" evidence="19">
    <location>
        <begin position="75"/>
        <end position="110"/>
    </location>
</feature>
<dbReference type="GO" id="GO:0036064">
    <property type="term" value="C:ciliary basal body"/>
    <property type="evidence" value="ECO:0007669"/>
    <property type="project" value="TreeGrafter"/>
</dbReference>
<dbReference type="InterPro" id="IPR018108">
    <property type="entry name" value="MCP_transmembrane"/>
</dbReference>
<evidence type="ECO:0000256" key="6">
    <source>
        <dbReference type="ARBA" id="ARBA00022692"/>
    </source>
</evidence>
<feature type="repeat" description="Solcar" evidence="17">
    <location>
        <begin position="335"/>
        <end position="420"/>
    </location>
</feature>
<evidence type="ECO:0000256" key="16">
    <source>
        <dbReference type="ARBA" id="ARBA00023136"/>
    </source>
</evidence>
<dbReference type="InterPro" id="IPR011992">
    <property type="entry name" value="EF-hand-dom_pair"/>
</dbReference>
<keyword evidence="9" id="KW-0677">Repeat</keyword>
<dbReference type="InterPro" id="IPR023395">
    <property type="entry name" value="MCP_dom_sf"/>
</dbReference>
<organism evidence="20 21">
    <name type="scientific">Mesocestoides corti</name>
    <name type="common">Flatworm</name>
    <dbReference type="NCBI Taxonomy" id="53468"/>
    <lineage>
        <taxon>Eukaryota</taxon>
        <taxon>Metazoa</taxon>
        <taxon>Spiralia</taxon>
        <taxon>Lophotrochozoa</taxon>
        <taxon>Platyhelminthes</taxon>
        <taxon>Cestoda</taxon>
        <taxon>Eucestoda</taxon>
        <taxon>Cyclophyllidea</taxon>
        <taxon>Mesocestoididae</taxon>
        <taxon>Mesocestoides</taxon>
    </lineage>
</organism>
<dbReference type="SMART" id="SM00054">
    <property type="entry name" value="EFh"/>
    <property type="match status" value="3"/>
</dbReference>
<dbReference type="GO" id="GO:0070740">
    <property type="term" value="F:tubulin-glutamic acid ligase activity"/>
    <property type="evidence" value="ECO:0007669"/>
    <property type="project" value="TreeGrafter"/>
</dbReference>
<comment type="similarity">
    <text evidence="3">Belongs to the tubulin--tyrosine ligase family.</text>
</comment>
<keyword evidence="7" id="KW-0493">Microtubule</keyword>
<evidence type="ECO:0000256" key="4">
    <source>
        <dbReference type="ARBA" id="ARBA00022448"/>
    </source>
</evidence>
<dbReference type="PROSITE" id="PS50920">
    <property type="entry name" value="SOLCAR"/>
    <property type="match status" value="3"/>
</dbReference>
<evidence type="ECO:0000313" key="21">
    <source>
        <dbReference type="Proteomes" id="UP000267029"/>
    </source>
</evidence>
<feature type="domain" description="EF-hand" evidence="19">
    <location>
        <begin position="111"/>
        <end position="146"/>
    </location>
</feature>
<evidence type="ECO:0000256" key="5">
    <source>
        <dbReference type="ARBA" id="ARBA00022598"/>
    </source>
</evidence>
<keyword evidence="16 17" id="KW-0472">Membrane</keyword>
<evidence type="ECO:0000256" key="10">
    <source>
        <dbReference type="ARBA" id="ARBA00022741"/>
    </source>
</evidence>
<keyword evidence="10" id="KW-0547">Nucleotide-binding</keyword>
<dbReference type="FunFam" id="1.10.238.10:FF:000028">
    <property type="entry name" value="Putative calcium-binding mitochondrial carrier protein scamc-2"/>
    <property type="match status" value="1"/>
</dbReference>
<keyword evidence="15" id="KW-0496">Mitochondrion</keyword>
<name>A0A158QSS9_MESCO</name>
<dbReference type="PROSITE" id="PS51221">
    <property type="entry name" value="TTL"/>
    <property type="match status" value="1"/>
</dbReference>
<keyword evidence="21" id="KW-1185">Reference proteome</keyword>
<dbReference type="SUPFAM" id="SSF103506">
    <property type="entry name" value="Mitochondrial carrier"/>
    <property type="match status" value="1"/>
</dbReference>
<feature type="repeat" description="Solcar" evidence="17">
    <location>
        <begin position="236"/>
        <end position="324"/>
    </location>
</feature>
<proteinExistence type="inferred from homology"/>
<dbReference type="PROSITE" id="PS00018">
    <property type="entry name" value="EF_HAND_1"/>
    <property type="match status" value="2"/>
</dbReference>
<dbReference type="FunFam" id="1.50.40.10:FF:000016">
    <property type="entry name" value="Solute carrier family 25 member 23"/>
    <property type="match status" value="1"/>
</dbReference>
<dbReference type="PANTHER" id="PTHR12241">
    <property type="entry name" value="TUBULIN POLYGLUTAMYLASE"/>
    <property type="match status" value="1"/>
</dbReference>
<evidence type="ECO:0000256" key="2">
    <source>
        <dbReference type="ARBA" id="ARBA00006375"/>
    </source>
</evidence>
<keyword evidence="5" id="KW-0436">Ligase</keyword>
<dbReference type="GO" id="GO:0005874">
    <property type="term" value="C:microtubule"/>
    <property type="evidence" value="ECO:0007669"/>
    <property type="project" value="UniProtKB-KW"/>
</dbReference>
<dbReference type="Proteomes" id="UP000267029">
    <property type="component" value="Unassembled WGS sequence"/>
</dbReference>
<keyword evidence="12" id="KW-0106">Calcium</keyword>
<dbReference type="Pfam" id="PF13202">
    <property type="entry name" value="EF-hand_5"/>
    <property type="match status" value="1"/>
</dbReference>
<dbReference type="Pfam" id="PF13499">
    <property type="entry name" value="EF-hand_7"/>
    <property type="match status" value="1"/>
</dbReference>
<feature type="repeat" description="Solcar" evidence="17">
    <location>
        <begin position="438"/>
        <end position="546"/>
    </location>
</feature>
<dbReference type="PROSITE" id="PS50222">
    <property type="entry name" value="EF_HAND_2"/>
    <property type="match status" value="3"/>
</dbReference>
<keyword evidence="13" id="KW-0067">ATP-binding</keyword>
<sequence length="1593" mass="178763">MPETSSLTPEDRERIASLFKELDVDKDGRVSVAELASKIKGSEQASTAAKIISHGDSSNSKSTMTFNEFVNYVTDTETQLKLAFRQMDKNQDNVVDAQEIRAAMRDLGVEVGEEEAAKLLRKVDKDGSLSIDFSEWRDFLLLSGKTQLTDIFRYWRRASAVDIGELVQVPDDYTEEEKKSGEAWKTLLAGGLAKELSSKPTMSSAVDLVSRPPIESALALKTENTAACLSALTQNLKFLSSSEEAHTTASRCVSRTSTAPLDRIKTIYQARGGRAASTGLIGSFKHMLKEGGVISMWRGNGVNCIKIAPEQAFRFQAYETYKRVLFKKDGSSQPLALHEKFTAGALAGATSQTLVYPMEVLKTRMCLRKTGQYSSTFDCARKLYSEHGVWVFYRGYIPNLVGILPYAGIDLALYETFKNLYVKALDRRNADKEKVTSPPVYVSLTAGASSSVCGQIATYPLALIKTKLQAERKVRKCEFLSASSLSSRKSRKMGGPGFQISLKKLVQRIIKHEGIVGLYRGMGANMLKVIPAVSISYACYEKARAVLDTFADSVCRNSTHNLDSVTDVQDDVPEPYTATEVSKSTLQTIVEKNAIDNNSIGIEPLQHREEDDLVMETCEDDEQTACPLSQFTSGRDANLGPPTLVDKYGTLVLPCRLGEEIEGEVDNFDGYLRDYDDCKLKDIPQDDIPNIYGSDGQDLPDGAYGEPILSIRVPQKKAKRRKRLDINLINCRYDSVRRVSQKFGFREVGDDEDYNLYWTDLSVTIERVVSMKKWQKINHFPGMSEICRKDALARNMNRMLKLFPKEYNIFPKTWILPADWGDLQQYARQKKNRTYILKPDTGCQGKGIWITKTPREIKATENVICQTYISRPFLIDGFKFDLRLYVLVTSIVPLRIFVFKDGLARFTTQPYREPTAANVSNVFMHLTNYAIQKHSDKYVREDEEAGTKRRITTVNCWLIEHGYDVDMIWHDIDDVIIKVLMSGLPVLRHNYKTCFPNHVETSACFEILGFDIMLDRRMRPYVIEVNHSPSFHTDSQLDKEIKEALIWDTLKLANFDAVDRRKCIEEDKRRIRQRLLRRTPGKCTREDMNAEMEKWAAKAMQYEDDHLGNFRRIYPCKDQDKYEEFINSTATLFTETASFKARFQHSKQLREEIRERKDKLETLYKPRTSRLRPESPGRPPLASTVKRRPSKCGSATTVVAQTTPTAAKPSSEDAKPATESDQGNKEPVYNSFETIPIDESEENERCMGMEKRAVLLRSLGIVDAVYRLLSGTPGVEPISTLPKRSNGDHEKTKPHSLAKPVDLVLPECQNASSNNDIVLLIETSPLCADMRMNFQSANELRRNGLLHKMNQSNNSRSSAPAKPARHTMPVAITEFVMPGNLPGLGMNYAHPRPNYEPTMDPRAKGPPAGSCSLPPGMPLASLGVNIREAQLNTSAVRGQSVPRRRTVQTNATRSLSYAAGWHRGQENGIAPILGCGFGQHRQALLSINDRCAQVRGGSPCRKSFEISNIPPPGNRTLVDKSGRSVSLKTATLYSRLIDGTSRFNDSTRTRRSSPPRALQDAISVKQLRVNPGGSALHSRGATLPHNFQLQFLK</sequence>
<keyword evidence="6 17" id="KW-0812">Transmembrane</keyword>
<dbReference type="STRING" id="53468.A0A158QSS9"/>
<evidence type="ECO:0000256" key="17">
    <source>
        <dbReference type="PROSITE-ProRule" id="PRU00282"/>
    </source>
</evidence>
<comment type="similarity">
    <text evidence="2">Belongs to the mitochondrial carrier (TC 2.A.29) family.</text>
</comment>
<dbReference type="Pfam" id="PF00153">
    <property type="entry name" value="Mito_carr"/>
    <property type="match status" value="3"/>
</dbReference>
<dbReference type="GO" id="GO:0005743">
    <property type="term" value="C:mitochondrial inner membrane"/>
    <property type="evidence" value="ECO:0007669"/>
    <property type="project" value="UniProtKB-SubCell"/>
</dbReference>
<evidence type="ECO:0000259" key="19">
    <source>
        <dbReference type="PROSITE" id="PS50222"/>
    </source>
</evidence>
<dbReference type="Gene3D" id="1.50.40.10">
    <property type="entry name" value="Mitochondrial carrier domain"/>
    <property type="match status" value="1"/>
</dbReference>
<evidence type="ECO:0000256" key="11">
    <source>
        <dbReference type="ARBA" id="ARBA00022792"/>
    </source>
</evidence>
<dbReference type="InterPro" id="IPR004344">
    <property type="entry name" value="TTL/TTLL_fam"/>
</dbReference>
<dbReference type="PANTHER" id="PTHR12241:SF161">
    <property type="entry name" value="TUBULIN POLYGLUTAMYLASE TTLL6"/>
    <property type="match status" value="1"/>
</dbReference>
<evidence type="ECO:0000256" key="3">
    <source>
        <dbReference type="ARBA" id="ARBA00006820"/>
    </source>
</evidence>
<dbReference type="SUPFAM" id="SSF56059">
    <property type="entry name" value="Glutathione synthetase ATP-binding domain-like"/>
    <property type="match status" value="1"/>
</dbReference>
<dbReference type="GO" id="GO:0000226">
    <property type="term" value="P:microtubule cytoskeleton organization"/>
    <property type="evidence" value="ECO:0007669"/>
    <property type="project" value="TreeGrafter"/>
</dbReference>
<feature type="region of interest" description="Disordered" evidence="18">
    <location>
        <begin position="1157"/>
        <end position="1228"/>
    </location>
</feature>
<dbReference type="Gene3D" id="3.30.470.20">
    <property type="entry name" value="ATP-grasp fold, B domain"/>
    <property type="match status" value="1"/>
</dbReference>
<evidence type="ECO:0000256" key="18">
    <source>
        <dbReference type="SAM" id="MobiDB-lite"/>
    </source>
</evidence>
<feature type="compositionally biased region" description="Basic and acidic residues" evidence="18">
    <location>
        <begin position="1210"/>
        <end position="1224"/>
    </location>
</feature>
<evidence type="ECO:0000256" key="13">
    <source>
        <dbReference type="ARBA" id="ARBA00022840"/>
    </source>
</evidence>
<evidence type="ECO:0000256" key="7">
    <source>
        <dbReference type="ARBA" id="ARBA00022701"/>
    </source>
</evidence>
<evidence type="ECO:0000313" key="20">
    <source>
        <dbReference type="EMBL" id="VDD75320.1"/>
    </source>
</evidence>
<feature type="compositionally biased region" description="Low complexity" evidence="18">
    <location>
        <begin position="1195"/>
        <end position="1207"/>
    </location>
</feature>
<dbReference type="EMBL" id="UXSR01000158">
    <property type="protein sequence ID" value="VDD75320.1"/>
    <property type="molecule type" value="Genomic_DNA"/>
</dbReference>
<dbReference type="GO" id="GO:0005524">
    <property type="term" value="F:ATP binding"/>
    <property type="evidence" value="ECO:0007669"/>
    <property type="project" value="UniProtKB-KW"/>
</dbReference>
<evidence type="ECO:0000256" key="12">
    <source>
        <dbReference type="ARBA" id="ARBA00022837"/>
    </source>
</evidence>
<keyword evidence="14" id="KW-1133">Transmembrane helix</keyword>
<comment type="subcellular location">
    <subcellularLocation>
        <location evidence="1">Mitochondrion inner membrane</location>
        <topology evidence="1">Multi-pass membrane protein</topology>
    </subcellularLocation>
</comment>
<keyword evidence="11" id="KW-0999">Mitochondrion inner membrane</keyword>
<dbReference type="InterPro" id="IPR018247">
    <property type="entry name" value="EF_Hand_1_Ca_BS"/>
</dbReference>
<dbReference type="Gene3D" id="1.10.238.10">
    <property type="entry name" value="EF-hand"/>
    <property type="match status" value="2"/>
</dbReference>
<feature type="domain" description="EF-hand" evidence="19">
    <location>
        <begin position="10"/>
        <end position="45"/>
    </location>
</feature>
<dbReference type="Pfam" id="PF03133">
    <property type="entry name" value="TTL"/>
    <property type="match status" value="1"/>
</dbReference>
<accession>A0A158QSS9</accession>
<dbReference type="FunFam" id="3.30.470.20:FF:000009">
    <property type="entry name" value="tubulin polyglutamylase TTLL5 isoform X1"/>
    <property type="match status" value="1"/>
</dbReference>
<dbReference type="GO" id="GO:0015631">
    <property type="term" value="F:tubulin binding"/>
    <property type="evidence" value="ECO:0007669"/>
    <property type="project" value="TreeGrafter"/>
</dbReference>
<dbReference type="GO" id="GO:0005509">
    <property type="term" value="F:calcium ion binding"/>
    <property type="evidence" value="ECO:0007669"/>
    <property type="project" value="InterPro"/>
</dbReference>
<dbReference type="SUPFAM" id="SSF47473">
    <property type="entry name" value="EF-hand"/>
    <property type="match status" value="1"/>
</dbReference>
<keyword evidence="8" id="KW-0479">Metal-binding</keyword>
<reference evidence="20 21" key="1">
    <citation type="submission" date="2018-10" db="EMBL/GenBank/DDBJ databases">
        <authorList>
            <consortium name="Pathogen Informatics"/>
        </authorList>
    </citation>
    <scope>NUCLEOTIDE SEQUENCE [LARGE SCALE GENOMIC DNA]</scope>
</reference>
<evidence type="ECO:0000256" key="14">
    <source>
        <dbReference type="ARBA" id="ARBA00022989"/>
    </source>
</evidence>
<evidence type="ECO:0000256" key="9">
    <source>
        <dbReference type="ARBA" id="ARBA00022737"/>
    </source>
</evidence>
<evidence type="ECO:0000256" key="8">
    <source>
        <dbReference type="ARBA" id="ARBA00022723"/>
    </source>
</evidence>
<dbReference type="OrthoDB" id="202825at2759"/>
<evidence type="ECO:0000256" key="1">
    <source>
        <dbReference type="ARBA" id="ARBA00004448"/>
    </source>
</evidence>
<keyword evidence="4" id="KW-0813">Transport</keyword>
<gene>
    <name evidence="20" type="ORF">MCOS_LOCUS1323</name>
</gene>
<dbReference type="InterPro" id="IPR002048">
    <property type="entry name" value="EF_hand_dom"/>
</dbReference>
<protein>
    <recommendedName>
        <fullName evidence="19">EF-hand domain-containing protein</fullName>
    </recommendedName>
</protein>
<evidence type="ECO:0000256" key="15">
    <source>
        <dbReference type="ARBA" id="ARBA00023128"/>
    </source>
</evidence>